<evidence type="ECO:0000256" key="11">
    <source>
        <dbReference type="ARBA" id="ARBA00023242"/>
    </source>
</evidence>
<evidence type="ECO:0000256" key="4">
    <source>
        <dbReference type="ARBA" id="ARBA00022723"/>
    </source>
</evidence>
<reference evidence="17" key="1">
    <citation type="submission" date="2023-08" db="EMBL/GenBank/DDBJ databases">
        <authorList>
            <person name="Audoor S."/>
            <person name="Bilcke G."/>
        </authorList>
    </citation>
    <scope>NUCLEOTIDE SEQUENCE</scope>
</reference>
<dbReference type="AlphaFoldDB" id="A0AAD2JI12"/>
<evidence type="ECO:0000256" key="8">
    <source>
        <dbReference type="ARBA" id="ARBA00022927"/>
    </source>
</evidence>
<dbReference type="Pfam" id="PF07817">
    <property type="entry name" value="GLE1"/>
    <property type="match status" value="1"/>
</dbReference>
<feature type="compositionally biased region" description="Basic and acidic residues" evidence="15">
    <location>
        <begin position="175"/>
        <end position="200"/>
    </location>
</feature>
<name>A0AAD2JI12_9STRA</name>
<dbReference type="GO" id="GO:0016973">
    <property type="term" value="P:poly(A)+ mRNA export from nucleus"/>
    <property type="evidence" value="ECO:0007669"/>
    <property type="project" value="InterPro"/>
</dbReference>
<comment type="subcellular location">
    <subcellularLocation>
        <location evidence="1">Nucleus</location>
        <location evidence="1">Nuclear pore complex</location>
    </subcellularLocation>
</comment>
<dbReference type="InterPro" id="IPR012476">
    <property type="entry name" value="GLE1"/>
</dbReference>
<feature type="compositionally biased region" description="Polar residues" evidence="15">
    <location>
        <begin position="753"/>
        <end position="823"/>
    </location>
</feature>
<dbReference type="InterPro" id="IPR041367">
    <property type="entry name" value="Znf-CCCH_4"/>
</dbReference>
<proteinExistence type="inferred from homology"/>
<comment type="similarity">
    <text evidence="2">Belongs to the GLE1 family.</text>
</comment>
<evidence type="ECO:0000256" key="1">
    <source>
        <dbReference type="ARBA" id="ARBA00004567"/>
    </source>
</evidence>
<dbReference type="GO" id="GO:0015031">
    <property type="term" value="P:protein transport"/>
    <property type="evidence" value="ECO:0007669"/>
    <property type="project" value="UniProtKB-KW"/>
</dbReference>
<dbReference type="EMBL" id="CAKOGP040001806">
    <property type="protein sequence ID" value="CAJ1952590.1"/>
    <property type="molecule type" value="Genomic_DNA"/>
</dbReference>
<evidence type="ECO:0000256" key="6">
    <source>
        <dbReference type="ARBA" id="ARBA00022816"/>
    </source>
</evidence>
<dbReference type="GO" id="GO:0008270">
    <property type="term" value="F:zinc ion binding"/>
    <property type="evidence" value="ECO:0007669"/>
    <property type="project" value="UniProtKB-KW"/>
</dbReference>
<evidence type="ECO:0000313" key="17">
    <source>
        <dbReference type="EMBL" id="CAJ1952590.1"/>
    </source>
</evidence>
<evidence type="ECO:0000256" key="10">
    <source>
        <dbReference type="ARBA" id="ARBA00023132"/>
    </source>
</evidence>
<keyword evidence="8" id="KW-0653">Protein transport</keyword>
<feature type="compositionally biased region" description="Acidic residues" evidence="15">
    <location>
        <begin position="12"/>
        <end position="21"/>
    </location>
</feature>
<dbReference type="Gene3D" id="1.25.40.510">
    <property type="entry name" value="GLE1-like"/>
    <property type="match status" value="1"/>
</dbReference>
<accession>A0AAD2JI12</accession>
<feature type="compositionally biased region" description="Low complexity" evidence="15">
    <location>
        <begin position="216"/>
        <end position="229"/>
    </location>
</feature>
<dbReference type="Pfam" id="PF18044">
    <property type="entry name" value="zf-CCCH_4"/>
    <property type="match status" value="1"/>
</dbReference>
<gene>
    <name evidence="17" type="ORF">CYCCA115_LOCUS13625</name>
</gene>
<feature type="region of interest" description="Disordered" evidence="15">
    <location>
        <begin position="597"/>
        <end position="675"/>
    </location>
</feature>
<dbReference type="GO" id="GO:0005737">
    <property type="term" value="C:cytoplasm"/>
    <property type="evidence" value="ECO:0007669"/>
    <property type="project" value="TreeGrafter"/>
</dbReference>
<evidence type="ECO:0000256" key="15">
    <source>
        <dbReference type="SAM" id="MobiDB-lite"/>
    </source>
</evidence>
<keyword evidence="6" id="KW-0509">mRNA transport</keyword>
<protein>
    <recommendedName>
        <fullName evidence="12">mRNA export factor GLE1</fullName>
    </recommendedName>
    <alternativeName>
        <fullName evidence="13">Nucleoporin GLE1</fullName>
    </alternativeName>
</protein>
<keyword evidence="9" id="KW-0811">Translocation</keyword>
<keyword evidence="11" id="KW-0539">Nucleus</keyword>
<sequence>MPSFSLLQHGSEDDDDIENLSEPDHPLGFGAQNYCKWMNASAVGSTGQSSYRFEMSSARGDHPSEFRQSYPPLTAYICNDTVSIGTLLSYHRSASDGNGLQNDEATSLWRHCNDTYQSTTLDATTATLANSLVLKKSIKEMIDLERQKLQHQHREENHGVQTLVRNLEQEVSSIMKERRERAERQKREEEETTKREESRPRQPGPATKSQAAQSSIGNDNNAAIGIANGESDDQRGKEKSQLLETKDTMPGNRTVHSGLSSEKNNSKAASRTPEHILKGKKLILQLVKLRKTIEPFDKNKAVSKRRLAMKKTIRGKLNTLSESAEKVQEVCAQVNAAINTARQEDAQMKEAIKQGQAGFTTDMAHGKRYIIDLFASNVIQRVQAEGFNGPRGDGFPLAAMVAMVSSENKDVIPVLAAHIYTVCRIAIPSLPDAVASASEVDFMESLGMLRDKNGDFESWDRFSSRTENIISIVANIQASMPPTHCLLGGQKGAAEWLERFLESLPPPPTAPLPLLTAPVLHAFLSGAGCMLADKYESLFKKSLQTISEDILDRLDQGAIGKPSFIRLSKTMEKGYNGFRSTLPPKAIPEMYNSSINTGIGKSGGMHGHNTSSRSFGGGNPSTSTSAAQSNPFGSSSVSPRILTNNNAVSNPFGSSPIATPNSFGRGSSRDQMNQFNSADSNTFAKATSFGFGSQDTAPSTSGWASTGNKASGNQSFGATFGNIQSSNPFAAEHAGNTQEKNAMSSSTSFSSSNQIPNQIPTNIFGSINQVPPNTTPFGSSNQVQTSTTPFGSSNQVHTNTTPFGSSNQVHTNTTPFGSSSHLRTNAAPFGSSNQAQTSTAPFGSSTQGKTQTRASAFGSRNRTTTGASAFGSSNQATTGSSPFGANSGNNNKKNIPPCKFFLKGQCRFGDKCKFSHDIGNSSSVFSWNNNNNNSNRNAPFGGGFSSNQRNPFA</sequence>
<dbReference type="GO" id="GO:0044614">
    <property type="term" value="C:nuclear pore cytoplasmic filaments"/>
    <property type="evidence" value="ECO:0007669"/>
    <property type="project" value="TreeGrafter"/>
</dbReference>
<dbReference type="Gene3D" id="4.10.1000.10">
    <property type="entry name" value="Zinc finger, CCCH-type"/>
    <property type="match status" value="1"/>
</dbReference>
<feature type="zinc finger region" description="C3H1-type" evidence="14">
    <location>
        <begin position="892"/>
        <end position="919"/>
    </location>
</feature>
<dbReference type="PANTHER" id="PTHR12960:SF0">
    <property type="entry name" value="MRNA EXPORT FACTOR GLE1"/>
    <property type="match status" value="1"/>
</dbReference>
<feature type="region of interest" description="Disordered" evidence="15">
    <location>
        <begin position="735"/>
        <end position="892"/>
    </location>
</feature>
<keyword evidence="3" id="KW-0813">Transport</keyword>
<dbReference type="PANTHER" id="PTHR12960">
    <property type="entry name" value="GLE-1-RELATED"/>
    <property type="match status" value="1"/>
</dbReference>
<evidence type="ECO:0000313" key="18">
    <source>
        <dbReference type="Proteomes" id="UP001295423"/>
    </source>
</evidence>
<feature type="region of interest" description="Disordered" evidence="15">
    <location>
        <begin position="149"/>
        <end position="168"/>
    </location>
</feature>
<feature type="compositionally biased region" description="Polar residues" evidence="15">
    <location>
        <begin position="159"/>
        <end position="168"/>
    </location>
</feature>
<dbReference type="SMART" id="SM00356">
    <property type="entry name" value="ZnF_C3H1"/>
    <property type="match status" value="1"/>
</dbReference>
<dbReference type="GO" id="GO:0005543">
    <property type="term" value="F:phospholipid binding"/>
    <property type="evidence" value="ECO:0007669"/>
    <property type="project" value="TreeGrafter"/>
</dbReference>
<evidence type="ECO:0000256" key="12">
    <source>
        <dbReference type="ARBA" id="ARBA00026227"/>
    </source>
</evidence>
<evidence type="ECO:0000256" key="13">
    <source>
        <dbReference type="ARBA" id="ARBA00029983"/>
    </source>
</evidence>
<evidence type="ECO:0000256" key="3">
    <source>
        <dbReference type="ARBA" id="ARBA00022448"/>
    </source>
</evidence>
<keyword evidence="7 14" id="KW-0862">Zinc</keyword>
<evidence type="ECO:0000256" key="5">
    <source>
        <dbReference type="ARBA" id="ARBA00022771"/>
    </source>
</evidence>
<dbReference type="InterPro" id="IPR036855">
    <property type="entry name" value="Znf_CCCH_sf"/>
</dbReference>
<keyword evidence="5 14" id="KW-0863">Zinc-finger</keyword>
<keyword evidence="4 14" id="KW-0479">Metal-binding</keyword>
<dbReference type="PROSITE" id="PS50103">
    <property type="entry name" value="ZF_C3H1"/>
    <property type="match status" value="1"/>
</dbReference>
<dbReference type="SUPFAM" id="SSF90229">
    <property type="entry name" value="CCCH zinc finger"/>
    <property type="match status" value="1"/>
</dbReference>
<comment type="caution">
    <text evidence="17">The sequence shown here is derived from an EMBL/GenBank/DDBJ whole genome shotgun (WGS) entry which is preliminary data.</text>
</comment>
<evidence type="ECO:0000256" key="2">
    <source>
        <dbReference type="ARBA" id="ARBA00011056"/>
    </source>
</evidence>
<evidence type="ECO:0000256" key="14">
    <source>
        <dbReference type="PROSITE-ProRule" id="PRU00723"/>
    </source>
</evidence>
<feature type="compositionally biased region" description="Polar residues" evidence="15">
    <location>
        <begin position="608"/>
        <end position="675"/>
    </location>
</feature>
<dbReference type="InterPro" id="IPR038506">
    <property type="entry name" value="GLE1-like_sf"/>
</dbReference>
<feature type="compositionally biased region" description="Basic and acidic residues" evidence="15">
    <location>
        <begin position="149"/>
        <end position="158"/>
    </location>
</feature>
<evidence type="ECO:0000256" key="9">
    <source>
        <dbReference type="ARBA" id="ARBA00023010"/>
    </source>
</evidence>
<keyword evidence="18" id="KW-1185">Reference proteome</keyword>
<dbReference type="Proteomes" id="UP001295423">
    <property type="component" value="Unassembled WGS sequence"/>
</dbReference>
<feature type="domain" description="C3H1-type" evidence="16">
    <location>
        <begin position="892"/>
        <end position="919"/>
    </location>
</feature>
<feature type="compositionally biased region" description="Basic and acidic residues" evidence="15">
    <location>
        <begin position="232"/>
        <end position="247"/>
    </location>
</feature>
<feature type="region of interest" description="Disordered" evidence="15">
    <location>
        <begin position="1"/>
        <end position="24"/>
    </location>
</feature>
<feature type="compositionally biased region" description="Polar residues" evidence="15">
    <location>
        <begin position="254"/>
        <end position="269"/>
    </location>
</feature>
<feature type="region of interest" description="Disordered" evidence="15">
    <location>
        <begin position="174"/>
        <end position="272"/>
    </location>
</feature>
<organism evidence="17 18">
    <name type="scientific">Cylindrotheca closterium</name>
    <dbReference type="NCBI Taxonomy" id="2856"/>
    <lineage>
        <taxon>Eukaryota</taxon>
        <taxon>Sar</taxon>
        <taxon>Stramenopiles</taxon>
        <taxon>Ochrophyta</taxon>
        <taxon>Bacillariophyta</taxon>
        <taxon>Bacillariophyceae</taxon>
        <taxon>Bacillariophycidae</taxon>
        <taxon>Bacillariales</taxon>
        <taxon>Bacillariaceae</taxon>
        <taxon>Cylindrotheca</taxon>
    </lineage>
</organism>
<evidence type="ECO:0000259" key="16">
    <source>
        <dbReference type="PROSITE" id="PS50103"/>
    </source>
</evidence>
<dbReference type="InterPro" id="IPR000571">
    <property type="entry name" value="Znf_CCCH"/>
</dbReference>
<keyword evidence="10" id="KW-0906">Nuclear pore complex</keyword>
<dbReference type="GO" id="GO:0031369">
    <property type="term" value="F:translation initiation factor binding"/>
    <property type="evidence" value="ECO:0007669"/>
    <property type="project" value="TreeGrafter"/>
</dbReference>
<dbReference type="GO" id="GO:0000822">
    <property type="term" value="F:inositol hexakisphosphate binding"/>
    <property type="evidence" value="ECO:0007669"/>
    <property type="project" value="TreeGrafter"/>
</dbReference>
<feature type="compositionally biased region" description="Polar residues" evidence="15">
    <location>
        <begin position="830"/>
        <end position="892"/>
    </location>
</feature>
<evidence type="ECO:0000256" key="7">
    <source>
        <dbReference type="ARBA" id="ARBA00022833"/>
    </source>
</evidence>